<dbReference type="InterPro" id="IPR023186">
    <property type="entry name" value="IUNH"/>
</dbReference>
<protein>
    <submittedName>
        <fullName evidence="4">Nucleoside hydrolase</fullName>
    </submittedName>
</protein>
<dbReference type="GO" id="GO:0016799">
    <property type="term" value="F:hydrolase activity, hydrolyzing N-glycosyl compounds"/>
    <property type="evidence" value="ECO:0007669"/>
    <property type="project" value="UniProtKB-ARBA"/>
</dbReference>
<comment type="caution">
    <text evidence="4">The sequence shown here is derived from an EMBL/GenBank/DDBJ whole genome shotgun (WGS) entry which is preliminary data.</text>
</comment>
<dbReference type="InterPro" id="IPR001910">
    <property type="entry name" value="Inosine/uridine_hydrolase_dom"/>
</dbReference>
<accession>A0ABD5IEJ4</accession>
<evidence type="ECO:0000256" key="1">
    <source>
        <dbReference type="ARBA" id="ARBA00022801"/>
    </source>
</evidence>
<organism evidence="4 5">
    <name type="scientific">Serratia marcescens</name>
    <dbReference type="NCBI Taxonomy" id="615"/>
    <lineage>
        <taxon>Bacteria</taxon>
        <taxon>Pseudomonadati</taxon>
        <taxon>Pseudomonadota</taxon>
        <taxon>Gammaproteobacteria</taxon>
        <taxon>Enterobacterales</taxon>
        <taxon>Yersiniaceae</taxon>
        <taxon>Serratia</taxon>
    </lineage>
</organism>
<evidence type="ECO:0000313" key="5">
    <source>
        <dbReference type="Proteomes" id="UP001275057"/>
    </source>
</evidence>
<dbReference type="Proteomes" id="UP001275057">
    <property type="component" value="Unassembled WGS sequence"/>
</dbReference>
<dbReference type="PANTHER" id="PTHR12304">
    <property type="entry name" value="INOSINE-URIDINE PREFERRING NUCLEOSIDE HYDROLASE"/>
    <property type="match status" value="1"/>
</dbReference>
<feature type="domain" description="Inosine/uridine-preferring nucleoside hydrolase" evidence="3">
    <location>
        <begin position="9"/>
        <end position="305"/>
    </location>
</feature>
<proteinExistence type="predicted"/>
<dbReference type="EMBL" id="JAXABG010000003">
    <property type="protein sequence ID" value="MDX7082194.1"/>
    <property type="molecule type" value="Genomic_DNA"/>
</dbReference>
<dbReference type="SUPFAM" id="SSF53590">
    <property type="entry name" value="Nucleoside hydrolase"/>
    <property type="match status" value="1"/>
</dbReference>
<keyword evidence="1 4" id="KW-0378">Hydrolase</keyword>
<dbReference type="Pfam" id="PF01156">
    <property type="entry name" value="IU_nuc_hydro"/>
    <property type="match status" value="1"/>
</dbReference>
<gene>
    <name evidence="4" type="ORF">SJ435_07330</name>
</gene>
<dbReference type="PANTHER" id="PTHR12304:SF4">
    <property type="entry name" value="URIDINE NUCLEOSIDASE"/>
    <property type="match status" value="1"/>
</dbReference>
<reference evidence="4 5" key="1">
    <citation type="submission" date="2023-11" db="EMBL/GenBank/DDBJ databases">
        <title>Detection of rare carbapenemases in Enterobacterales - comparison of two colorimetric and two CIM-based carbapenemase assays.</title>
        <authorList>
            <person name="Schaffarczyk L."/>
            <person name="Noster J."/>
            <person name="Stelzer Y."/>
            <person name="Sattler J."/>
            <person name="Gatermann S."/>
            <person name="Hamprecht A."/>
        </authorList>
    </citation>
    <scope>NUCLEOTIDE SEQUENCE [LARGE SCALE GENOMIC DNA]</scope>
    <source>
        <strain evidence="4 5">CIM-Carb-136</strain>
    </source>
</reference>
<sequence>MSEKKIKLYFDCDTGIDDAMALGYLLAESDKVDILAIGTVCGNVAADAGARNTLELARLAGFPAIPVAVGERDYLRQAYLCDVQHIHGDNGIGDIALEASHAKLAPLSAPELLVELARAHPGELDILATGPLTNIAKALQLEPALGELIGTLTVMGGAALAPGNRTPVAEANIACDPEAAAMVFKAMKNIVMVPLDVTMSHTFEEADRLTLLSAESRFSQAIGQMLERYIQFYINTYGRKACALHDPVAAVLAVKGIGACLAPNVKVTIDDSDGPGRGQTLCDMRGRYMNYPPQPDANCHVVLSTELNMSELLLAKLLSLPAEPHKQ</sequence>
<keyword evidence="2" id="KW-0326">Glycosidase</keyword>
<dbReference type="AlphaFoldDB" id="A0ABD5IEJ4"/>
<dbReference type="CDD" id="cd02650">
    <property type="entry name" value="nuc_hydro_CaPnhB"/>
    <property type="match status" value="1"/>
</dbReference>
<dbReference type="Gene3D" id="3.90.245.10">
    <property type="entry name" value="Ribonucleoside hydrolase-like"/>
    <property type="match status" value="1"/>
</dbReference>
<name>A0ABD5IEJ4_SERMA</name>
<dbReference type="InterPro" id="IPR036452">
    <property type="entry name" value="Ribo_hydro-like"/>
</dbReference>
<evidence type="ECO:0000313" key="4">
    <source>
        <dbReference type="EMBL" id="MDX7082194.1"/>
    </source>
</evidence>
<evidence type="ECO:0000256" key="2">
    <source>
        <dbReference type="ARBA" id="ARBA00023295"/>
    </source>
</evidence>
<evidence type="ECO:0000259" key="3">
    <source>
        <dbReference type="Pfam" id="PF01156"/>
    </source>
</evidence>
<dbReference type="RefSeq" id="WP_319856932.1">
    <property type="nucleotide sequence ID" value="NZ_JAXABG010000003.1"/>
</dbReference>